<evidence type="ECO:0000313" key="2">
    <source>
        <dbReference type="Proteomes" id="UP000054926"/>
    </source>
</evidence>
<dbReference type="AlphaFoldDB" id="A0A0W0ZIV6"/>
<dbReference type="EMBL" id="LNYY01000019">
    <property type="protein sequence ID" value="KTD68675.1"/>
    <property type="molecule type" value="Genomic_DNA"/>
</dbReference>
<reference evidence="1 2" key="1">
    <citation type="submission" date="2015-11" db="EMBL/GenBank/DDBJ databases">
        <title>Genomic analysis of 38 Legionella species identifies large and diverse effector repertoires.</title>
        <authorList>
            <person name="Burstein D."/>
            <person name="Amaro F."/>
            <person name="Zusman T."/>
            <person name="Lifshitz Z."/>
            <person name="Cohen O."/>
            <person name="Gilbert J.A."/>
            <person name="Pupko T."/>
            <person name="Shuman H.A."/>
            <person name="Segal G."/>
        </authorList>
    </citation>
    <scope>NUCLEOTIDE SEQUENCE [LARGE SCALE GENOMIC DNA]</scope>
    <source>
        <strain evidence="1 2">IMVS3376</strain>
    </source>
</reference>
<evidence type="ECO:0000313" key="1">
    <source>
        <dbReference type="EMBL" id="KTD68675.1"/>
    </source>
</evidence>
<keyword evidence="2" id="KW-1185">Reference proteome</keyword>
<accession>A0A0W0ZIV6</accession>
<sequence>MYSRLEQQNALLADGPICVGECHNQSAARKELFQLIDKGNVTKLFLEIPACSSTVQEFLANPDTRLDGSEPQEVKDYIAHMTMETVGDNREIPWSSIISYAKEHQISVYGDDLPMIDSCFIGAGKKLEYTFSGNNSGESFDVDPTGYFNKILKELQTSVRQMSRVRNKLTEARGLSVGVRLRNEYSEAIVKKFTDGLSPEEMKGVVIFGGIDHFNDNYKSQSLRSLCQINSERLFSYYIPTAKTQPRIAASSYSIIGVSIFNDNQNKDDPPLHTVIHDMGSRK</sequence>
<proteinExistence type="predicted"/>
<gene>
    <name evidence="1" type="ORF">Lste_1833</name>
</gene>
<organism evidence="1 2">
    <name type="scientific">Legionella steelei</name>
    <dbReference type="NCBI Taxonomy" id="947033"/>
    <lineage>
        <taxon>Bacteria</taxon>
        <taxon>Pseudomonadati</taxon>
        <taxon>Pseudomonadota</taxon>
        <taxon>Gammaproteobacteria</taxon>
        <taxon>Legionellales</taxon>
        <taxon>Legionellaceae</taxon>
        <taxon>Legionella</taxon>
    </lineage>
</organism>
<dbReference type="STRING" id="947033.Lste_1833"/>
<dbReference type="Proteomes" id="UP000054926">
    <property type="component" value="Unassembled WGS sequence"/>
</dbReference>
<dbReference type="RefSeq" id="WP_058510746.1">
    <property type="nucleotide sequence ID" value="NZ_LNYY01000019.1"/>
</dbReference>
<name>A0A0W0ZIV6_9GAMM</name>
<dbReference type="PATRIC" id="fig|947033.5.peg.1945"/>
<comment type="caution">
    <text evidence="1">The sequence shown here is derived from an EMBL/GenBank/DDBJ whole genome shotgun (WGS) entry which is preliminary data.</text>
</comment>
<protein>
    <submittedName>
        <fullName evidence="1">Uncharacterized protein</fullName>
    </submittedName>
</protein>